<proteinExistence type="inferred from homology"/>
<dbReference type="InterPro" id="IPR015943">
    <property type="entry name" value="WD40/YVTN_repeat-like_dom_sf"/>
</dbReference>
<comment type="subcellular location">
    <subcellularLocation>
        <location evidence="1">Preautophagosomal structure membrane</location>
        <topology evidence="1">Peripheral membrane protein</topology>
    </subcellularLocation>
</comment>
<keyword evidence="3" id="KW-0677">Repeat</keyword>
<gene>
    <name evidence="6" type="ORF">SI8410_16020063</name>
</gene>
<dbReference type="EMBL" id="LR746279">
    <property type="protein sequence ID" value="CAA7409385.1"/>
    <property type="molecule type" value="Genomic_DNA"/>
</dbReference>
<keyword evidence="2 5" id="KW-0853">WD repeat</keyword>
<dbReference type="AlphaFoldDB" id="A0A7I8LJD9"/>
<name>A0A7I8LJD9_SPIIN</name>
<dbReference type="SUPFAM" id="SSF50978">
    <property type="entry name" value="WD40 repeat-like"/>
    <property type="match status" value="1"/>
</dbReference>
<evidence type="ECO:0000256" key="1">
    <source>
        <dbReference type="ARBA" id="ARBA00004623"/>
    </source>
</evidence>
<dbReference type="InterPro" id="IPR048720">
    <property type="entry name" value="PROPPIN"/>
</dbReference>
<protein>
    <submittedName>
        <fullName evidence="6">Uncharacterized protein</fullName>
    </submittedName>
</protein>
<evidence type="ECO:0000313" key="6">
    <source>
        <dbReference type="EMBL" id="CAA7409385.1"/>
    </source>
</evidence>
<evidence type="ECO:0000313" key="7">
    <source>
        <dbReference type="Proteomes" id="UP000663760"/>
    </source>
</evidence>
<dbReference type="SMART" id="SM00320">
    <property type="entry name" value="WD40"/>
    <property type="match status" value="3"/>
</dbReference>
<sequence>MANRSSSALPILCASFNQDNSCFAIGTRDGFRIYDAQTGRLCYERSIGAFSIVEMLFTSSLLAIVGAGEQPSLSPRRLCLFNSTTGTTLRELNFLTSILAIRLSRKRLIVVLQEKTYIYDLNSLAILDTIETVPNLKGLCAFAPNSDGCYLALPASKTKGSVLVYNTMELFSFCQIDAHQKPLAAIAFSPNGMYMATASDQGTIIRVHLVLQATKSYCFRRGTYPSVIYSLSFGPSMDAPDVLVATSSSGSIHVFSLESMLNQSKPTSLLGSVIPDSINDALESSHHHVIHKTVPQGVKSHIVVQRVDKAAGPAAPISPSSAIRSSVFLLDQGGHFREFSINISSSKDLSWSLERESNLFM</sequence>
<evidence type="ECO:0000256" key="4">
    <source>
        <dbReference type="ARBA" id="ARBA00025740"/>
    </source>
</evidence>
<accession>A0A7I8LJD9</accession>
<dbReference type="InterPro" id="IPR036322">
    <property type="entry name" value="WD40_repeat_dom_sf"/>
</dbReference>
<dbReference type="OrthoDB" id="1667587at2759"/>
<evidence type="ECO:0000256" key="5">
    <source>
        <dbReference type="PROSITE-ProRule" id="PRU00221"/>
    </source>
</evidence>
<dbReference type="Proteomes" id="UP000663760">
    <property type="component" value="Chromosome 16"/>
</dbReference>
<dbReference type="InterPro" id="IPR001680">
    <property type="entry name" value="WD40_rpt"/>
</dbReference>
<dbReference type="Gene3D" id="2.130.10.10">
    <property type="entry name" value="YVTN repeat-like/Quinoprotein amine dehydrogenase"/>
    <property type="match status" value="1"/>
</dbReference>
<dbReference type="GO" id="GO:0034045">
    <property type="term" value="C:phagophore assembly site membrane"/>
    <property type="evidence" value="ECO:0007669"/>
    <property type="project" value="UniProtKB-SubCell"/>
</dbReference>
<feature type="repeat" description="WD" evidence="5">
    <location>
        <begin position="176"/>
        <end position="204"/>
    </location>
</feature>
<organism evidence="6 7">
    <name type="scientific">Spirodela intermedia</name>
    <name type="common">Intermediate duckweed</name>
    <dbReference type="NCBI Taxonomy" id="51605"/>
    <lineage>
        <taxon>Eukaryota</taxon>
        <taxon>Viridiplantae</taxon>
        <taxon>Streptophyta</taxon>
        <taxon>Embryophyta</taxon>
        <taxon>Tracheophyta</taxon>
        <taxon>Spermatophyta</taxon>
        <taxon>Magnoliopsida</taxon>
        <taxon>Liliopsida</taxon>
        <taxon>Araceae</taxon>
        <taxon>Lemnoideae</taxon>
        <taxon>Spirodela</taxon>
    </lineage>
</organism>
<dbReference type="PROSITE" id="PS50082">
    <property type="entry name" value="WD_REPEATS_2"/>
    <property type="match status" value="1"/>
</dbReference>
<dbReference type="PANTHER" id="PTHR11227">
    <property type="entry name" value="WD-REPEAT PROTEIN INTERACTING WITH PHOSPHOINOSIDES WIPI -RELATED"/>
    <property type="match status" value="1"/>
</dbReference>
<reference evidence="6" key="1">
    <citation type="submission" date="2020-02" db="EMBL/GenBank/DDBJ databases">
        <authorList>
            <person name="Scholz U."/>
            <person name="Mascher M."/>
            <person name="Fiebig A."/>
        </authorList>
    </citation>
    <scope>NUCLEOTIDE SEQUENCE</scope>
</reference>
<keyword evidence="7" id="KW-1185">Reference proteome</keyword>
<comment type="similarity">
    <text evidence="4">Belongs to the WD repeat PROPPIN family.</text>
</comment>
<evidence type="ECO:0000256" key="2">
    <source>
        <dbReference type="ARBA" id="ARBA00022574"/>
    </source>
</evidence>
<dbReference type="Pfam" id="PF21032">
    <property type="entry name" value="PROPPIN"/>
    <property type="match status" value="1"/>
</dbReference>
<evidence type="ECO:0000256" key="3">
    <source>
        <dbReference type="ARBA" id="ARBA00022737"/>
    </source>
</evidence>